<proteinExistence type="predicted"/>
<evidence type="ECO:0000313" key="1">
    <source>
        <dbReference type="EMBL" id="TMQ58078.1"/>
    </source>
</evidence>
<dbReference type="Gene3D" id="2.120.10.10">
    <property type="match status" value="1"/>
</dbReference>
<comment type="caution">
    <text evidence="1">The sequence shown here is derived from an EMBL/GenBank/DDBJ whole genome shotgun (WGS) entry which is preliminary data.</text>
</comment>
<name>A0A538T375_UNCEI</name>
<dbReference type="EMBL" id="VBOS01000092">
    <property type="protein sequence ID" value="TMQ58078.1"/>
    <property type="molecule type" value="Genomic_DNA"/>
</dbReference>
<dbReference type="SUPFAM" id="SSF50939">
    <property type="entry name" value="Sialidases"/>
    <property type="match status" value="1"/>
</dbReference>
<reference evidence="1 2" key="1">
    <citation type="journal article" date="2019" name="Nat. Microbiol.">
        <title>Mediterranean grassland soil C-N compound turnover is dependent on rainfall and depth, and is mediated by genomically divergent microorganisms.</title>
        <authorList>
            <person name="Diamond S."/>
            <person name="Andeer P.F."/>
            <person name="Li Z."/>
            <person name="Crits-Christoph A."/>
            <person name="Burstein D."/>
            <person name="Anantharaman K."/>
            <person name="Lane K.R."/>
            <person name="Thomas B.C."/>
            <person name="Pan C."/>
            <person name="Northen T.R."/>
            <person name="Banfield J.F."/>
        </authorList>
    </citation>
    <scope>NUCLEOTIDE SEQUENCE [LARGE SCALE GENOMIC DNA]</scope>
    <source>
        <strain evidence="1">WS_2</strain>
    </source>
</reference>
<dbReference type="Gene3D" id="2.60.40.4070">
    <property type="match status" value="1"/>
</dbReference>
<sequence>MIATGGPNPAGLLGQLWIAVDRSNTSHAGWVYVLASVGTPTDPLDIHFIRSIDNGQTWSAPVRVNDDPIGNRAFQWFGTMSVSPSGRIDAIWNDTRGSADSTISALFYSYSVDAGAHWSPNVQVTPTWSSTVGWPNQQKIGDYYTTVSDNAGADVAYAATFNGGQNVYYLRIPNTAAVAVEPTPAVGTWLTNAPNPFTKSTLISFDAPVAGEWARVTVLDIAGRHVATLLDRFVIGAGQSVVWDGRRDGGARAPAGVYFCRLEAAGHAEMHRLLRL</sequence>
<dbReference type="CDD" id="cd15482">
    <property type="entry name" value="Sialidase_non-viral"/>
    <property type="match status" value="1"/>
</dbReference>
<gene>
    <name evidence="1" type="ORF">E6K72_03020</name>
</gene>
<evidence type="ECO:0000313" key="2">
    <source>
        <dbReference type="Proteomes" id="UP000317716"/>
    </source>
</evidence>
<dbReference type="Proteomes" id="UP000317716">
    <property type="component" value="Unassembled WGS sequence"/>
</dbReference>
<accession>A0A538T375</accession>
<protein>
    <submittedName>
        <fullName evidence="1">Exo-alpha-sialidase</fullName>
    </submittedName>
</protein>
<dbReference type="InterPro" id="IPR036278">
    <property type="entry name" value="Sialidase_sf"/>
</dbReference>
<organism evidence="1 2">
    <name type="scientific">Eiseniibacteriota bacterium</name>
    <dbReference type="NCBI Taxonomy" id="2212470"/>
    <lineage>
        <taxon>Bacteria</taxon>
        <taxon>Candidatus Eiseniibacteriota</taxon>
    </lineage>
</organism>
<dbReference type="AlphaFoldDB" id="A0A538T375"/>
<feature type="non-terminal residue" evidence="1">
    <location>
        <position position="276"/>
    </location>
</feature>